<protein>
    <recommendedName>
        <fullName evidence="1">Integrase catalytic domain-containing protein</fullName>
    </recommendedName>
</protein>
<dbReference type="Pfam" id="PF00665">
    <property type="entry name" value="rve"/>
    <property type="match status" value="1"/>
</dbReference>
<feature type="domain" description="Integrase catalytic" evidence="1">
    <location>
        <begin position="62"/>
        <end position="185"/>
    </location>
</feature>
<dbReference type="GO" id="GO:0015074">
    <property type="term" value="P:DNA integration"/>
    <property type="evidence" value="ECO:0007669"/>
    <property type="project" value="InterPro"/>
</dbReference>
<dbReference type="SUPFAM" id="SSF53098">
    <property type="entry name" value="Ribonuclease H-like"/>
    <property type="match status" value="1"/>
</dbReference>
<dbReference type="AlphaFoldDB" id="A0AAE1THP0"/>
<name>A0AAE1THP0_9FABA</name>
<dbReference type="EMBL" id="JAWXYG010000001">
    <property type="protein sequence ID" value="KAK4283985.1"/>
    <property type="molecule type" value="Genomic_DNA"/>
</dbReference>
<evidence type="ECO:0000313" key="2">
    <source>
        <dbReference type="EMBL" id="KAK4283985.1"/>
    </source>
</evidence>
<dbReference type="Gene3D" id="1.10.340.70">
    <property type="match status" value="1"/>
</dbReference>
<keyword evidence="3" id="KW-1185">Reference proteome</keyword>
<gene>
    <name evidence="2" type="ORF">QN277_000879</name>
</gene>
<dbReference type="InterPro" id="IPR001584">
    <property type="entry name" value="Integrase_cat-core"/>
</dbReference>
<dbReference type="Gene3D" id="3.30.420.10">
    <property type="entry name" value="Ribonuclease H-like superfamily/Ribonuclease H"/>
    <property type="match status" value="1"/>
</dbReference>
<reference evidence="2" key="1">
    <citation type="submission" date="2023-10" db="EMBL/GenBank/DDBJ databases">
        <title>Chromosome-level genome of the transformable northern wattle, Acacia crassicarpa.</title>
        <authorList>
            <person name="Massaro I."/>
            <person name="Sinha N.R."/>
            <person name="Poethig S."/>
            <person name="Leichty A.R."/>
        </authorList>
    </citation>
    <scope>NUCLEOTIDE SEQUENCE</scope>
    <source>
        <strain evidence="2">Acra3RX</strain>
        <tissue evidence="2">Leaf</tissue>
    </source>
</reference>
<dbReference type="Pfam" id="PF17921">
    <property type="entry name" value="Integrase_H2C2"/>
    <property type="match status" value="1"/>
</dbReference>
<dbReference type="InterPro" id="IPR036397">
    <property type="entry name" value="RNaseH_sf"/>
</dbReference>
<comment type="caution">
    <text evidence="2">The sequence shown here is derived from an EMBL/GenBank/DDBJ whole genome shotgun (WGS) entry which is preliminary data.</text>
</comment>
<evidence type="ECO:0000259" key="1">
    <source>
        <dbReference type="PROSITE" id="PS50994"/>
    </source>
</evidence>
<organism evidence="2 3">
    <name type="scientific">Acacia crassicarpa</name>
    <name type="common">northern wattle</name>
    <dbReference type="NCBI Taxonomy" id="499986"/>
    <lineage>
        <taxon>Eukaryota</taxon>
        <taxon>Viridiplantae</taxon>
        <taxon>Streptophyta</taxon>
        <taxon>Embryophyta</taxon>
        <taxon>Tracheophyta</taxon>
        <taxon>Spermatophyta</taxon>
        <taxon>Magnoliopsida</taxon>
        <taxon>eudicotyledons</taxon>
        <taxon>Gunneridae</taxon>
        <taxon>Pentapetalae</taxon>
        <taxon>rosids</taxon>
        <taxon>fabids</taxon>
        <taxon>Fabales</taxon>
        <taxon>Fabaceae</taxon>
        <taxon>Caesalpinioideae</taxon>
        <taxon>mimosoid clade</taxon>
        <taxon>Acacieae</taxon>
        <taxon>Acacia</taxon>
    </lineage>
</organism>
<dbReference type="PANTHER" id="PTHR37984:SF5">
    <property type="entry name" value="PROTEIN NYNRIN-LIKE"/>
    <property type="match status" value="1"/>
</dbReference>
<accession>A0AAE1THP0</accession>
<dbReference type="PROSITE" id="PS50994">
    <property type="entry name" value="INTEGRASE"/>
    <property type="match status" value="1"/>
</dbReference>
<dbReference type="PANTHER" id="PTHR37984">
    <property type="entry name" value="PROTEIN CBG26694"/>
    <property type="match status" value="1"/>
</dbReference>
<dbReference type="InterPro" id="IPR041588">
    <property type="entry name" value="Integrase_H2C2"/>
</dbReference>
<dbReference type="Proteomes" id="UP001293593">
    <property type="component" value="Unassembled WGS sequence"/>
</dbReference>
<dbReference type="GO" id="GO:0003676">
    <property type="term" value="F:nucleic acid binding"/>
    <property type="evidence" value="ECO:0007669"/>
    <property type="project" value="InterPro"/>
</dbReference>
<evidence type="ECO:0000313" key="3">
    <source>
        <dbReference type="Proteomes" id="UP001293593"/>
    </source>
</evidence>
<dbReference type="InterPro" id="IPR050951">
    <property type="entry name" value="Retrovirus_Pol_polyprotein"/>
</dbReference>
<dbReference type="InterPro" id="IPR012337">
    <property type="entry name" value="RNaseH-like_sf"/>
</dbReference>
<sequence length="185" mass="21280">MMRCLGPSNAKYVLAEIKIHEGINSHHMGGKALAKKALRAGYYWPTMMVDSKEAVKRCDSCQKHAKIIWPPPMELKGPRQFRWLIVAVDYFTKWIEAEPLTTITSARIRRFFRHNIVSRFGIPAKVVTDNGTQFMDKRFQDMMSDLDVRQHFASVEHPQSNGQAEAANKIVLDCLKKWMQDAESN</sequence>
<proteinExistence type="predicted"/>